<reference evidence="1 2" key="1">
    <citation type="journal article" date="2018" name="Sci. Rep.">
        <title>Genomic signatures of local adaptation to the degree of environmental predictability in rotifers.</title>
        <authorList>
            <person name="Franch-Gras L."/>
            <person name="Hahn C."/>
            <person name="Garcia-Roger E.M."/>
            <person name="Carmona M.J."/>
            <person name="Serra M."/>
            <person name="Gomez A."/>
        </authorList>
    </citation>
    <scope>NUCLEOTIDE SEQUENCE [LARGE SCALE GENOMIC DNA]</scope>
    <source>
        <strain evidence="1">HYR1</strain>
    </source>
</reference>
<gene>
    <name evidence="1" type="ORF">BpHYR1_052206</name>
</gene>
<protein>
    <submittedName>
        <fullName evidence="1">Uncharacterized protein</fullName>
    </submittedName>
</protein>
<dbReference type="Proteomes" id="UP000276133">
    <property type="component" value="Unassembled WGS sequence"/>
</dbReference>
<dbReference type="AlphaFoldDB" id="A0A3M7S416"/>
<comment type="caution">
    <text evidence="1">The sequence shown here is derived from an EMBL/GenBank/DDBJ whole genome shotgun (WGS) entry which is preliminary data.</text>
</comment>
<dbReference type="EMBL" id="REGN01002078">
    <property type="protein sequence ID" value="RNA30556.1"/>
    <property type="molecule type" value="Genomic_DNA"/>
</dbReference>
<keyword evidence="2" id="KW-1185">Reference proteome</keyword>
<evidence type="ECO:0000313" key="2">
    <source>
        <dbReference type="Proteomes" id="UP000276133"/>
    </source>
</evidence>
<sequence>MKTFERVLAMFDQEPFYLPRLPIFHFDIIQTLKSNDKVVMIQHQKPKLINLILIELSCVERILLIKNKIAKIASNLNIQSQERTNILLEKDKNDHFLNNEDRVRLWKRIGATTVYFVSRKRQNKNKKKGNKKFQKMLIF</sequence>
<evidence type="ECO:0000313" key="1">
    <source>
        <dbReference type="EMBL" id="RNA30556.1"/>
    </source>
</evidence>
<accession>A0A3M7S416</accession>
<organism evidence="1 2">
    <name type="scientific">Brachionus plicatilis</name>
    <name type="common">Marine rotifer</name>
    <name type="synonym">Brachionus muelleri</name>
    <dbReference type="NCBI Taxonomy" id="10195"/>
    <lineage>
        <taxon>Eukaryota</taxon>
        <taxon>Metazoa</taxon>
        <taxon>Spiralia</taxon>
        <taxon>Gnathifera</taxon>
        <taxon>Rotifera</taxon>
        <taxon>Eurotatoria</taxon>
        <taxon>Monogononta</taxon>
        <taxon>Pseudotrocha</taxon>
        <taxon>Ploima</taxon>
        <taxon>Brachionidae</taxon>
        <taxon>Brachionus</taxon>
    </lineage>
</organism>
<name>A0A3M7S416_BRAPC</name>
<proteinExistence type="predicted"/>